<dbReference type="Pfam" id="PF13416">
    <property type="entry name" value="SBP_bac_8"/>
    <property type="match status" value="1"/>
</dbReference>
<organism evidence="2 3">
    <name type="scientific">Halovulum marinum</name>
    <dbReference type="NCBI Taxonomy" id="2662447"/>
    <lineage>
        <taxon>Bacteria</taxon>
        <taxon>Pseudomonadati</taxon>
        <taxon>Pseudomonadota</taxon>
        <taxon>Alphaproteobacteria</taxon>
        <taxon>Rhodobacterales</taxon>
        <taxon>Paracoccaceae</taxon>
        <taxon>Halovulum</taxon>
    </lineage>
</organism>
<dbReference type="EMBL" id="WIND01000017">
    <property type="protein sequence ID" value="MSU91228.1"/>
    <property type="molecule type" value="Genomic_DNA"/>
</dbReference>
<name>A0A6L5Z3V3_9RHOB</name>
<keyword evidence="1" id="KW-0732">Signal</keyword>
<feature type="signal peptide" evidence="1">
    <location>
        <begin position="1"/>
        <end position="21"/>
    </location>
</feature>
<proteinExistence type="predicted"/>
<gene>
    <name evidence="2" type="ORF">GE300_16720</name>
</gene>
<dbReference type="Gene3D" id="3.40.190.10">
    <property type="entry name" value="Periplasmic binding protein-like II"/>
    <property type="match status" value="1"/>
</dbReference>
<evidence type="ECO:0000313" key="2">
    <source>
        <dbReference type="EMBL" id="MSU91228.1"/>
    </source>
</evidence>
<dbReference type="RefSeq" id="WP_154448176.1">
    <property type="nucleotide sequence ID" value="NZ_WIND01000017.1"/>
</dbReference>
<evidence type="ECO:0000256" key="1">
    <source>
        <dbReference type="SAM" id="SignalP"/>
    </source>
</evidence>
<reference evidence="2 3" key="1">
    <citation type="submission" date="2019-10" db="EMBL/GenBank/DDBJ databases">
        <title>Cognatihalovulum marinum gen. nov. sp. nov., a new member of the family Rhodobacteraceae isolated from deep seawater of the Northwest Indian Ocean.</title>
        <authorList>
            <person name="Ruan C."/>
            <person name="Wang J."/>
            <person name="Zheng X."/>
            <person name="Song L."/>
            <person name="Zhu Y."/>
            <person name="Huang Y."/>
            <person name="Lu Z."/>
            <person name="Du W."/>
            <person name="Huang L."/>
            <person name="Dai X."/>
        </authorList>
    </citation>
    <scope>NUCLEOTIDE SEQUENCE [LARGE SCALE GENOMIC DNA]</scope>
    <source>
        <strain evidence="2 3">2CG4</strain>
    </source>
</reference>
<protein>
    <submittedName>
        <fullName evidence="2">ABC transporter substrate-binding protein</fullName>
    </submittedName>
</protein>
<comment type="caution">
    <text evidence="2">The sequence shown here is derived from an EMBL/GenBank/DDBJ whole genome shotgun (WGS) entry which is preliminary data.</text>
</comment>
<dbReference type="SUPFAM" id="SSF53850">
    <property type="entry name" value="Periplasmic binding protein-like II"/>
    <property type="match status" value="1"/>
</dbReference>
<dbReference type="Proteomes" id="UP000474957">
    <property type="component" value="Unassembled WGS sequence"/>
</dbReference>
<dbReference type="NCBIfam" id="NF008633">
    <property type="entry name" value="PRK11622.1"/>
    <property type="match status" value="1"/>
</dbReference>
<accession>A0A6L5Z3V3</accession>
<dbReference type="InterPro" id="IPR006059">
    <property type="entry name" value="SBP"/>
</dbReference>
<feature type="chain" id="PRO_5027058889" evidence="1">
    <location>
        <begin position="22"/>
        <end position="449"/>
    </location>
</feature>
<keyword evidence="3" id="KW-1185">Reference proteome</keyword>
<dbReference type="PANTHER" id="PTHR42779:SF1">
    <property type="entry name" value="PROTEIN YNJB"/>
    <property type="match status" value="1"/>
</dbReference>
<sequence length="449" mass="47789">MNRSAAFASLIALAAASAVQAEDADSAAFRDAFLSGEADWAAVEARAQEEGTVNLYYWGGSDLLNVWMDRVVAPALSEKGVALNPVRITGTKDAVDLVLAEKNAGKGVGEGSVDMIWLNGENFATLKRQDALLGSFAPLLPNAANLEWNPDDERSLLNLRDFGVETGGAEVPWSGEQYVCAYNADRVAAEDVPATFADLRAYLEANPGKFTYVKPPHYLGNTFVQQAIYAHNPDGTGAEPFQQSVDQIEAGELARLIAPGLDYLRELEPLLLDAAGGTPRYPEDNAALDGLFLNGEVDFNCKFGLYAVATGLSTGTYPEAAQQFVFPEGTMIKNKNYLAIPANAPNPAAALVLADWMTSVEAQASKLQMTGMPSGIDSWMLDAAGAQAIADASPGLVGVTQDALDANAAPDTNATLVDVIEATWLEYIERDSTDPIEAIVARAYKNLSK</sequence>
<evidence type="ECO:0000313" key="3">
    <source>
        <dbReference type="Proteomes" id="UP000474957"/>
    </source>
</evidence>
<dbReference type="PANTHER" id="PTHR42779">
    <property type="entry name" value="PROTEIN YNJB"/>
    <property type="match status" value="1"/>
</dbReference>
<dbReference type="AlphaFoldDB" id="A0A6L5Z3V3"/>